<evidence type="ECO:0000313" key="2">
    <source>
        <dbReference type="EMBL" id="ABA27219.1"/>
    </source>
</evidence>
<reference evidence="2 3" key="1">
    <citation type="journal article" date="2006" name="Proc. Natl. Acad. Sci. U.S.A.">
        <title>Complete nucleotide sequence of the chlorarachniophyte nucleomorph: nature's smallest nucleus.</title>
        <authorList>
            <person name="Gilson P.R."/>
            <person name="Su V."/>
            <person name="Slamovits C.H."/>
            <person name="Reith M.E."/>
            <person name="Keeling P.J."/>
            <person name="McFadden G.I."/>
        </authorList>
    </citation>
    <scope>NUCLEOTIDE SEQUENCE [LARGE SCALE GENOMIC DNA]</scope>
    <source>
        <strain evidence="3">CCMP621</strain>
    </source>
</reference>
<protein>
    <submittedName>
        <fullName evidence="2">Putative transcription factor subunit</fullName>
    </submittedName>
</protein>
<sequence>MKLLIPSPYLKKIIDNTAEFIIKHGRNFMTLIKKKYDKNKIFDFLEKNNIFYGYFIYRLNSILQKKITKVKSKENIPSRKKINLFNNVMKIKKLKTSNINKSSIYRKKLILSAHFINYNDLKIIRSLIKEFLINDNSKDFSFILKNLYVVQSIFFQIIKNIDDFLVSFLQIYFHMNDIIDNDYIRKNVERYKNLFDPKRTYFLKESNVSYEWKSFNLVETIDFFDFELTYLASPKPKKSLF</sequence>
<gene>
    <name evidence="2" type="primary">trf</name>
</gene>
<dbReference type="AlphaFoldDB" id="Q3LWE6"/>
<keyword evidence="2" id="KW-0542">Nucleomorph</keyword>
<dbReference type="SMART" id="SM00648">
    <property type="entry name" value="SWAP"/>
    <property type="match status" value="1"/>
</dbReference>
<dbReference type="InterPro" id="IPR000061">
    <property type="entry name" value="Surp"/>
</dbReference>
<organism evidence="2 3">
    <name type="scientific">Bigelowiella natans</name>
    <name type="common">Pedinomonas minutissima</name>
    <name type="synonym">Chlorarachnion sp. (strain CCMP621)</name>
    <dbReference type="NCBI Taxonomy" id="227086"/>
    <lineage>
        <taxon>Eukaryota</taxon>
        <taxon>Sar</taxon>
        <taxon>Rhizaria</taxon>
        <taxon>Cercozoa</taxon>
        <taxon>Chlorarachniophyceae</taxon>
        <taxon>Bigelowiella</taxon>
    </lineage>
</organism>
<evidence type="ECO:0000259" key="1">
    <source>
        <dbReference type="PROSITE" id="PS50128"/>
    </source>
</evidence>
<dbReference type="EMBL" id="DQ158856">
    <property type="protein sequence ID" value="ABA27219.1"/>
    <property type="molecule type" value="Genomic_DNA"/>
</dbReference>
<name>Q3LWE6_BIGNA</name>
<evidence type="ECO:0000313" key="3">
    <source>
        <dbReference type="Proteomes" id="UP000243425"/>
    </source>
</evidence>
<dbReference type="PROSITE" id="PS50128">
    <property type="entry name" value="SURP"/>
    <property type="match status" value="1"/>
</dbReference>
<accession>Q3LWE6</accession>
<dbReference type="SUPFAM" id="SSF109905">
    <property type="entry name" value="Surp module (SWAP domain)"/>
    <property type="match status" value="1"/>
</dbReference>
<dbReference type="Gene3D" id="1.10.10.790">
    <property type="entry name" value="Surp module"/>
    <property type="match status" value="1"/>
</dbReference>
<dbReference type="Proteomes" id="UP000243425">
    <property type="component" value="Nucleomorph 1"/>
</dbReference>
<dbReference type="GeneID" id="5788366"/>
<geneLocation type="nucleomorph" evidence="2"/>
<dbReference type="GO" id="GO:0003723">
    <property type="term" value="F:RNA binding"/>
    <property type="evidence" value="ECO:0007669"/>
    <property type="project" value="InterPro"/>
</dbReference>
<dbReference type="GO" id="GO:0006396">
    <property type="term" value="P:RNA processing"/>
    <property type="evidence" value="ECO:0007669"/>
    <property type="project" value="InterPro"/>
</dbReference>
<dbReference type="RefSeq" id="XP_001712831.1">
    <property type="nucleotide sequence ID" value="XM_001712779.1"/>
</dbReference>
<dbReference type="Pfam" id="PF01805">
    <property type="entry name" value="Surp"/>
    <property type="match status" value="1"/>
</dbReference>
<feature type="domain" description="SURP motif" evidence="1">
    <location>
        <begin position="13"/>
        <end position="55"/>
    </location>
</feature>
<dbReference type="InterPro" id="IPR035967">
    <property type="entry name" value="SWAP/Surp_sf"/>
</dbReference>
<proteinExistence type="predicted"/>